<organism evidence="12 13">
    <name type="scientific">Agarivorans gilvus</name>
    <dbReference type="NCBI Taxonomy" id="680279"/>
    <lineage>
        <taxon>Bacteria</taxon>
        <taxon>Pseudomonadati</taxon>
        <taxon>Pseudomonadota</taxon>
        <taxon>Gammaproteobacteria</taxon>
        <taxon>Alteromonadales</taxon>
        <taxon>Alteromonadaceae</taxon>
        <taxon>Agarivorans</taxon>
    </lineage>
</organism>
<dbReference type="PANTHER" id="PTHR32089">
    <property type="entry name" value="METHYL-ACCEPTING CHEMOTAXIS PROTEIN MCPB"/>
    <property type="match status" value="1"/>
</dbReference>
<evidence type="ECO:0000256" key="3">
    <source>
        <dbReference type="ARBA" id="ARBA00022692"/>
    </source>
</evidence>
<dbReference type="Proteomes" id="UP000651977">
    <property type="component" value="Unassembled WGS sequence"/>
</dbReference>
<dbReference type="SMART" id="SM01049">
    <property type="entry name" value="Cache_2"/>
    <property type="match status" value="1"/>
</dbReference>
<dbReference type="PROSITE" id="PS50885">
    <property type="entry name" value="HAMP"/>
    <property type="match status" value="1"/>
</dbReference>
<dbReference type="Gene3D" id="1.10.287.950">
    <property type="entry name" value="Methyl-accepting chemotaxis protein"/>
    <property type="match status" value="1"/>
</dbReference>
<name>A0ABQ1I3D6_9ALTE</name>
<dbReference type="PROSITE" id="PS50111">
    <property type="entry name" value="CHEMOTAXIS_TRANSDUC_2"/>
    <property type="match status" value="1"/>
</dbReference>
<dbReference type="Pfam" id="PF00672">
    <property type="entry name" value="HAMP"/>
    <property type="match status" value="1"/>
</dbReference>
<keyword evidence="6 8" id="KW-0807">Transducer</keyword>
<evidence type="ECO:0000259" key="11">
    <source>
        <dbReference type="PROSITE" id="PS50885"/>
    </source>
</evidence>
<dbReference type="Gene3D" id="3.30.450.20">
    <property type="entry name" value="PAS domain"/>
    <property type="match status" value="1"/>
</dbReference>
<evidence type="ECO:0000256" key="6">
    <source>
        <dbReference type="ARBA" id="ARBA00023224"/>
    </source>
</evidence>
<dbReference type="PRINTS" id="PR00260">
    <property type="entry name" value="CHEMTRNSDUCR"/>
</dbReference>
<dbReference type="InterPro" id="IPR004089">
    <property type="entry name" value="MCPsignal_dom"/>
</dbReference>
<evidence type="ECO:0000256" key="2">
    <source>
        <dbReference type="ARBA" id="ARBA00022475"/>
    </source>
</evidence>
<dbReference type="SMART" id="SM00283">
    <property type="entry name" value="MA"/>
    <property type="match status" value="1"/>
</dbReference>
<keyword evidence="13" id="KW-1185">Reference proteome</keyword>
<feature type="domain" description="HAMP" evidence="11">
    <location>
        <begin position="222"/>
        <end position="276"/>
    </location>
</feature>
<dbReference type="CDD" id="cd11386">
    <property type="entry name" value="MCP_signal"/>
    <property type="match status" value="1"/>
</dbReference>
<evidence type="ECO:0000256" key="4">
    <source>
        <dbReference type="ARBA" id="ARBA00022989"/>
    </source>
</evidence>
<accession>A0ABQ1I3D6</accession>
<comment type="caution">
    <text evidence="12">The sequence shown here is derived from an EMBL/GenBank/DDBJ whole genome shotgun (WGS) entry which is preliminary data.</text>
</comment>
<dbReference type="Pfam" id="PF17200">
    <property type="entry name" value="sCache_2"/>
    <property type="match status" value="1"/>
</dbReference>
<evidence type="ECO:0000259" key="10">
    <source>
        <dbReference type="PROSITE" id="PS50111"/>
    </source>
</evidence>
<dbReference type="EMBL" id="BMDY01000013">
    <property type="protein sequence ID" value="GGB09118.1"/>
    <property type="molecule type" value="Genomic_DNA"/>
</dbReference>
<dbReference type="InterPro" id="IPR004090">
    <property type="entry name" value="Chemotax_Me-accpt_rcpt"/>
</dbReference>
<gene>
    <name evidence="12" type="ORF">GCM10007414_23110</name>
</gene>
<evidence type="ECO:0000256" key="5">
    <source>
        <dbReference type="ARBA" id="ARBA00023136"/>
    </source>
</evidence>
<reference evidence="13" key="1">
    <citation type="journal article" date="2019" name="Int. J. Syst. Evol. Microbiol.">
        <title>The Global Catalogue of Microorganisms (GCM) 10K type strain sequencing project: providing services to taxonomists for standard genome sequencing and annotation.</title>
        <authorList>
            <consortium name="The Broad Institute Genomics Platform"/>
            <consortium name="The Broad Institute Genome Sequencing Center for Infectious Disease"/>
            <person name="Wu L."/>
            <person name="Ma J."/>
        </authorList>
    </citation>
    <scope>NUCLEOTIDE SEQUENCE [LARGE SCALE GENOMIC DNA]</scope>
    <source>
        <strain evidence="13">CGMCC 1.10131</strain>
    </source>
</reference>
<sequence>MSLTINQRLLILAIGPLLVLAGSMLYLSYHETSALSHAQSNETQASMMDRRKDELKSYLDMAYSSIADIYENGGNLEQALPTLKRLKYGESGYLFGYDKSGVRFLLGLSDNGIGKNYWTLQDKQNQYIVQDLLKASKAGEFYTYYFPKPGGTEALPKLSYAIYLDKWDVFIGTGFYTDDVDAIISKLKDEAEQSLSSSMLFISITALVFLGLALVISYFINRSIMAPLKDLNQSFAKLASGDADLTARLRTDYVYEFGQLASNFNIFIGLLHEIISKVGTVAHEVAQETSSMSARANSVDKLLLEQREETEQVATAMTEMTASAHDVSDNANQAASSAQQVDSNAGEAMTTVSSAVHSVEQLANEIGQASEVISRLEGDVQNISSALSVIQGIAEQTNLLALNAAIEAARAGEQGRGFAVVADEVRQLASRTQQSTGEIHEMIERLKNGSDAAVSAMDSSQERSTEAVSGANAASDALRLIKESIQHIMDMNALIATATEEQSHVGQEISQRVVHIADQSSQSAGLAQENRAGSVNLNERAEELEALVQRFKL</sequence>
<dbReference type="SUPFAM" id="SSF58104">
    <property type="entry name" value="Methyl-accepting chemotaxis protein (MCP) signaling domain"/>
    <property type="match status" value="1"/>
</dbReference>
<keyword evidence="4 9" id="KW-1133">Transmembrane helix</keyword>
<comment type="subcellular location">
    <subcellularLocation>
        <location evidence="1">Cell membrane</location>
        <topology evidence="1">Multi-pass membrane protein</topology>
    </subcellularLocation>
</comment>
<comment type="similarity">
    <text evidence="7">Belongs to the methyl-accepting chemotaxis (MCP) protein family.</text>
</comment>
<protein>
    <submittedName>
        <fullName evidence="12">Methyl-accepting chemotaxis protein</fullName>
    </submittedName>
</protein>
<evidence type="ECO:0000256" key="7">
    <source>
        <dbReference type="ARBA" id="ARBA00029447"/>
    </source>
</evidence>
<evidence type="ECO:0000313" key="12">
    <source>
        <dbReference type="EMBL" id="GGB09118.1"/>
    </source>
</evidence>
<dbReference type="SMART" id="SM00304">
    <property type="entry name" value="HAMP"/>
    <property type="match status" value="1"/>
</dbReference>
<keyword evidence="3 9" id="KW-0812">Transmembrane</keyword>
<evidence type="ECO:0000256" key="8">
    <source>
        <dbReference type="PROSITE-ProRule" id="PRU00284"/>
    </source>
</evidence>
<evidence type="ECO:0000256" key="1">
    <source>
        <dbReference type="ARBA" id="ARBA00004651"/>
    </source>
</evidence>
<dbReference type="CDD" id="cd06225">
    <property type="entry name" value="HAMP"/>
    <property type="match status" value="1"/>
</dbReference>
<dbReference type="InterPro" id="IPR003660">
    <property type="entry name" value="HAMP_dom"/>
</dbReference>
<keyword evidence="5 9" id="KW-0472">Membrane</keyword>
<evidence type="ECO:0000313" key="13">
    <source>
        <dbReference type="Proteomes" id="UP000651977"/>
    </source>
</evidence>
<dbReference type="RefSeq" id="WP_055734670.1">
    <property type="nucleotide sequence ID" value="NZ_BMDY01000013.1"/>
</dbReference>
<feature type="domain" description="Methyl-accepting transducer" evidence="10">
    <location>
        <begin position="281"/>
        <end position="517"/>
    </location>
</feature>
<evidence type="ECO:0000256" key="9">
    <source>
        <dbReference type="SAM" id="Phobius"/>
    </source>
</evidence>
<dbReference type="PANTHER" id="PTHR32089:SF119">
    <property type="entry name" value="METHYL-ACCEPTING CHEMOTAXIS PROTEIN CTPL"/>
    <property type="match status" value="1"/>
</dbReference>
<feature type="transmembrane region" description="Helical" evidence="9">
    <location>
        <begin position="199"/>
        <end position="220"/>
    </location>
</feature>
<proteinExistence type="inferred from homology"/>
<dbReference type="InterPro" id="IPR033480">
    <property type="entry name" value="sCache_2"/>
</dbReference>
<keyword evidence="2" id="KW-1003">Cell membrane</keyword>
<dbReference type="Pfam" id="PF00015">
    <property type="entry name" value="MCPsignal"/>
    <property type="match status" value="1"/>
</dbReference>